<dbReference type="OrthoDB" id="630188at2759"/>
<dbReference type="Proteomes" id="UP000683360">
    <property type="component" value="Unassembled WGS sequence"/>
</dbReference>
<dbReference type="Pfam" id="PF00149">
    <property type="entry name" value="Metallophos"/>
    <property type="match status" value="2"/>
</dbReference>
<evidence type="ECO:0000313" key="3">
    <source>
        <dbReference type="EMBL" id="CAG2209152.1"/>
    </source>
</evidence>
<dbReference type="PANTHER" id="PTHR12905:SF0">
    <property type="entry name" value="CALCINEURIN-LIKE PHOSPHOESTERASE DOMAIN-CONTAINING PROTEIN"/>
    <property type="match status" value="1"/>
</dbReference>
<dbReference type="SUPFAM" id="SSF56300">
    <property type="entry name" value="Metallo-dependent phosphatases"/>
    <property type="match status" value="2"/>
</dbReference>
<dbReference type="EMBL" id="CAJPWZ010001142">
    <property type="protein sequence ID" value="CAG2209152.1"/>
    <property type="molecule type" value="Genomic_DNA"/>
</dbReference>
<protein>
    <submittedName>
        <fullName evidence="3">UPF0046 protein C25E10.12,UPF0046 protein K07C11.7,Metallophosphoesterase MPPED2,Metallophosphoesterase domain-containing protein 1,UPF0046 protein T07D4.2</fullName>
    </submittedName>
</protein>
<evidence type="ECO:0000256" key="1">
    <source>
        <dbReference type="ARBA" id="ARBA00007993"/>
    </source>
</evidence>
<evidence type="ECO:0000313" key="4">
    <source>
        <dbReference type="Proteomes" id="UP000683360"/>
    </source>
</evidence>
<gene>
    <name evidence="3" type="ORF">MEDL_23373</name>
</gene>
<dbReference type="PANTHER" id="PTHR12905">
    <property type="entry name" value="METALLOPHOSPHOESTERASE"/>
    <property type="match status" value="1"/>
</dbReference>
<comment type="caution">
    <text evidence="3">The sequence shown here is derived from an EMBL/GenBank/DDBJ whole genome shotgun (WGS) entry which is preliminary data.</text>
</comment>
<organism evidence="3 4">
    <name type="scientific">Mytilus edulis</name>
    <name type="common">Blue mussel</name>
    <dbReference type="NCBI Taxonomy" id="6550"/>
    <lineage>
        <taxon>Eukaryota</taxon>
        <taxon>Metazoa</taxon>
        <taxon>Spiralia</taxon>
        <taxon>Lophotrochozoa</taxon>
        <taxon>Mollusca</taxon>
        <taxon>Bivalvia</taxon>
        <taxon>Autobranchia</taxon>
        <taxon>Pteriomorphia</taxon>
        <taxon>Mytilida</taxon>
        <taxon>Mytiloidea</taxon>
        <taxon>Mytilidae</taxon>
        <taxon>Mytilinae</taxon>
        <taxon>Mytilus</taxon>
    </lineage>
</organism>
<sequence length="681" mass="77307">MPSRAWRRMSEKQTFKTVAPLNIHSPVKPDCLRFVCLSDTHSKLHVDDMSKFYVPPGDILLHAGDFTMKGRPLEIERFNEALGKLPHKKKIVIAGNHELSFDDSLFTETNCFGESIGTVERYLKTKGLKSVRGLLTNAIYLQDSMVTVCGINIYGSPWQPRFCDWAFNVIRGEEILQKWNWIPENVDILITHGPPVGHGDVTKAGINVGCVELLNTVQKRVKPKYHLFGHIHEGYGLTTDGETLFINASSCTKGYKLCNPPIIFDVPLPPGQSKDSLLESVELVYFSKEESSSKPDQEHKKYLKSKKMRKLGLRSTKSKKNDRDIKDFSDEELEIYKDKDAKNENFRQVNILPDLETDMPSRAWRRMSEKQTFKTVAPLNIHSPVKPDCLRFVCLSDTHSKLHADDMSNFYVPPGDILLHAGDFTNEGRLFEIEKFNTFLGNLSHKKKIVIAGNHELSFDRTLFAEEHCFEERNDKVNHYLRSKGLKSVRELVTNAIYLQDSMVSVCGINIYGSPWQPMYRKWAFNVNRGEEILQKWNCIPENVDILITHGPPVGHGDLTKAGINVGCVELLNTVQKRVKPKYHLFGHVHEGYGLTTDGETLFINASSCTKGYKLCNPPIIFDVPLPPGQSKNPLLKSVKVVSYSKEESSSETVIDIRQKDIDNKQLTLKQLKSTLRCSVM</sequence>
<keyword evidence="4" id="KW-1185">Reference proteome</keyword>
<dbReference type="InterPro" id="IPR029052">
    <property type="entry name" value="Metallo-depent_PP-like"/>
</dbReference>
<dbReference type="CDD" id="cd07379">
    <property type="entry name" value="MPP_239FB"/>
    <property type="match status" value="2"/>
</dbReference>
<comment type="similarity">
    <text evidence="1">Belongs to the UPF0046 family.</text>
</comment>
<reference evidence="3" key="1">
    <citation type="submission" date="2021-03" db="EMBL/GenBank/DDBJ databases">
        <authorList>
            <person name="Bekaert M."/>
        </authorList>
    </citation>
    <scope>NUCLEOTIDE SEQUENCE</scope>
</reference>
<proteinExistence type="inferred from homology"/>
<name>A0A8S3RLT7_MYTED</name>
<accession>A0A8S3RLT7</accession>
<feature type="domain" description="Calcineurin-like phosphoesterase" evidence="2">
    <location>
        <begin position="390"/>
        <end position="591"/>
    </location>
</feature>
<dbReference type="InterPro" id="IPR004843">
    <property type="entry name" value="Calcineurin-like_PHP"/>
</dbReference>
<dbReference type="InterPro" id="IPR051693">
    <property type="entry name" value="UPF0046_metallophosphoest"/>
</dbReference>
<dbReference type="Gene3D" id="3.60.21.10">
    <property type="match status" value="2"/>
</dbReference>
<feature type="domain" description="Calcineurin-like phosphoesterase" evidence="2">
    <location>
        <begin position="32"/>
        <end position="233"/>
    </location>
</feature>
<dbReference type="AlphaFoldDB" id="A0A8S3RLT7"/>
<dbReference type="GO" id="GO:0016787">
    <property type="term" value="F:hydrolase activity"/>
    <property type="evidence" value="ECO:0007669"/>
    <property type="project" value="InterPro"/>
</dbReference>
<evidence type="ECO:0000259" key="2">
    <source>
        <dbReference type="Pfam" id="PF00149"/>
    </source>
</evidence>